<gene>
    <name evidence="7" type="ORF">P8935_13470</name>
</gene>
<dbReference type="PROSITE" id="PS00688">
    <property type="entry name" value="SIGMA54_INTERACT_3"/>
    <property type="match status" value="1"/>
</dbReference>
<dbReference type="InterPro" id="IPR002078">
    <property type="entry name" value="Sigma_54_int"/>
</dbReference>
<evidence type="ECO:0000313" key="7">
    <source>
        <dbReference type="EMBL" id="XBH15579.1"/>
    </source>
</evidence>
<sequence length="290" mass="32771">MPAQTYNETRLPELPQPEFIFGATSGMREIRAKIERAAHDNLPVLIQGESGTGKEILCRFLHENQGCGDKPFLKLNCGATLASLAEGEIFGIEKTKAMKGQENKGGLINFASGGTLFLDEIDCMDVSLQRKVAHTLESGRYRQIDGREDLAVDARFVCATSIDMEVELRNRVVDELLGCFVHRVRLLPLRDRREDIPQLCEYLLAKFASEFGRPVPHLSSRAVEAFQQWKWPGNIRELENWVARIVIFGAEEVVGLEFRRQLASGENTVAKYHHVSRPRSAGMRRPRSHR</sequence>
<dbReference type="Gene3D" id="1.10.8.60">
    <property type="match status" value="1"/>
</dbReference>
<dbReference type="GO" id="GO:0003677">
    <property type="term" value="F:DNA binding"/>
    <property type="evidence" value="ECO:0007669"/>
    <property type="project" value="UniProtKB-KW"/>
</dbReference>
<evidence type="ECO:0000259" key="6">
    <source>
        <dbReference type="PROSITE" id="PS50045"/>
    </source>
</evidence>
<dbReference type="PANTHER" id="PTHR32071">
    <property type="entry name" value="TRANSCRIPTIONAL REGULATORY PROTEIN"/>
    <property type="match status" value="1"/>
</dbReference>
<keyword evidence="1" id="KW-0547">Nucleotide-binding</keyword>
<evidence type="ECO:0000256" key="3">
    <source>
        <dbReference type="ARBA" id="ARBA00023015"/>
    </source>
</evidence>
<accession>A0AAU7DE25</accession>
<dbReference type="InterPro" id="IPR025943">
    <property type="entry name" value="Sigma_54_int_dom_ATP-bd_2"/>
</dbReference>
<dbReference type="PROSITE" id="PS00675">
    <property type="entry name" value="SIGMA54_INTERACT_1"/>
    <property type="match status" value="1"/>
</dbReference>
<evidence type="ECO:0000256" key="5">
    <source>
        <dbReference type="ARBA" id="ARBA00023163"/>
    </source>
</evidence>
<evidence type="ECO:0000256" key="4">
    <source>
        <dbReference type="ARBA" id="ARBA00023125"/>
    </source>
</evidence>
<proteinExistence type="predicted"/>
<dbReference type="SUPFAM" id="SSF52540">
    <property type="entry name" value="P-loop containing nucleoside triphosphate hydrolases"/>
    <property type="match status" value="1"/>
</dbReference>
<name>A0AAU7DE25_9BACT</name>
<dbReference type="SMART" id="SM00382">
    <property type="entry name" value="AAA"/>
    <property type="match status" value="1"/>
</dbReference>
<feature type="domain" description="Sigma-54 factor interaction" evidence="6">
    <location>
        <begin position="20"/>
        <end position="247"/>
    </location>
</feature>
<protein>
    <submittedName>
        <fullName evidence="7">Sigma 54-interacting transcriptional regulator</fullName>
    </submittedName>
</protein>
<dbReference type="Pfam" id="PF25601">
    <property type="entry name" value="AAA_lid_14"/>
    <property type="match status" value="1"/>
</dbReference>
<dbReference type="InterPro" id="IPR058031">
    <property type="entry name" value="AAA_lid_NorR"/>
</dbReference>
<dbReference type="PANTHER" id="PTHR32071:SF100">
    <property type="entry name" value="RESPONSE REGULATOR PROTEIN PILR"/>
    <property type="match status" value="1"/>
</dbReference>
<reference evidence="7" key="1">
    <citation type="submission" date="2023-03" db="EMBL/GenBank/DDBJ databases">
        <title>Edaphobacter sp.</title>
        <authorList>
            <person name="Huber K.J."/>
            <person name="Papendorf J."/>
            <person name="Pilke C."/>
            <person name="Bunk B."/>
            <person name="Sproeer C."/>
            <person name="Pester M."/>
        </authorList>
    </citation>
    <scope>NUCLEOTIDE SEQUENCE</scope>
    <source>
        <strain evidence="7">DSM 110680</strain>
    </source>
</reference>
<evidence type="ECO:0000256" key="2">
    <source>
        <dbReference type="ARBA" id="ARBA00022840"/>
    </source>
</evidence>
<dbReference type="PROSITE" id="PS00676">
    <property type="entry name" value="SIGMA54_INTERACT_2"/>
    <property type="match status" value="1"/>
</dbReference>
<dbReference type="Gene3D" id="3.40.50.300">
    <property type="entry name" value="P-loop containing nucleotide triphosphate hydrolases"/>
    <property type="match status" value="1"/>
</dbReference>
<organism evidence="7">
    <name type="scientific">Telmatobacter sp. DSM 110680</name>
    <dbReference type="NCBI Taxonomy" id="3036704"/>
    <lineage>
        <taxon>Bacteria</taxon>
        <taxon>Pseudomonadati</taxon>
        <taxon>Acidobacteriota</taxon>
        <taxon>Terriglobia</taxon>
        <taxon>Terriglobales</taxon>
        <taxon>Acidobacteriaceae</taxon>
        <taxon>Telmatobacter</taxon>
    </lineage>
</organism>
<keyword evidence="5" id="KW-0804">Transcription</keyword>
<evidence type="ECO:0000256" key="1">
    <source>
        <dbReference type="ARBA" id="ARBA00022741"/>
    </source>
</evidence>
<dbReference type="InterPro" id="IPR003593">
    <property type="entry name" value="AAA+_ATPase"/>
</dbReference>
<keyword evidence="3" id="KW-0805">Transcription regulation</keyword>
<dbReference type="Pfam" id="PF00158">
    <property type="entry name" value="Sigma54_activat"/>
    <property type="match status" value="1"/>
</dbReference>
<keyword evidence="4" id="KW-0238">DNA-binding</keyword>
<dbReference type="GO" id="GO:0005524">
    <property type="term" value="F:ATP binding"/>
    <property type="evidence" value="ECO:0007669"/>
    <property type="project" value="UniProtKB-KW"/>
</dbReference>
<dbReference type="EMBL" id="CP121196">
    <property type="protein sequence ID" value="XBH15579.1"/>
    <property type="molecule type" value="Genomic_DNA"/>
</dbReference>
<keyword evidence="2" id="KW-0067">ATP-binding</keyword>
<dbReference type="InterPro" id="IPR025662">
    <property type="entry name" value="Sigma_54_int_dom_ATP-bd_1"/>
</dbReference>
<dbReference type="InterPro" id="IPR025944">
    <property type="entry name" value="Sigma_54_int_dom_CS"/>
</dbReference>
<dbReference type="InterPro" id="IPR027417">
    <property type="entry name" value="P-loop_NTPase"/>
</dbReference>
<dbReference type="CDD" id="cd00009">
    <property type="entry name" value="AAA"/>
    <property type="match status" value="1"/>
</dbReference>
<dbReference type="GO" id="GO:0006355">
    <property type="term" value="P:regulation of DNA-templated transcription"/>
    <property type="evidence" value="ECO:0007669"/>
    <property type="project" value="InterPro"/>
</dbReference>
<dbReference type="PROSITE" id="PS50045">
    <property type="entry name" value="SIGMA54_INTERACT_4"/>
    <property type="match status" value="1"/>
</dbReference>
<dbReference type="RefSeq" id="WP_348260812.1">
    <property type="nucleotide sequence ID" value="NZ_CP121196.1"/>
</dbReference>
<dbReference type="AlphaFoldDB" id="A0AAU7DE25"/>